<dbReference type="AlphaFoldDB" id="A0A9P6CT71"/>
<dbReference type="Proteomes" id="UP000807469">
    <property type="component" value="Unassembled WGS sequence"/>
</dbReference>
<protein>
    <submittedName>
        <fullName evidence="1">Uncharacterized protein</fullName>
    </submittedName>
</protein>
<gene>
    <name evidence="1" type="ORF">BDN70DRAFT_977418</name>
</gene>
<evidence type="ECO:0000313" key="2">
    <source>
        <dbReference type="Proteomes" id="UP000807469"/>
    </source>
</evidence>
<accession>A0A9P6CT71</accession>
<organism evidence="1 2">
    <name type="scientific">Pholiota conissans</name>
    <dbReference type="NCBI Taxonomy" id="109636"/>
    <lineage>
        <taxon>Eukaryota</taxon>
        <taxon>Fungi</taxon>
        <taxon>Dikarya</taxon>
        <taxon>Basidiomycota</taxon>
        <taxon>Agaricomycotina</taxon>
        <taxon>Agaricomycetes</taxon>
        <taxon>Agaricomycetidae</taxon>
        <taxon>Agaricales</taxon>
        <taxon>Agaricineae</taxon>
        <taxon>Strophariaceae</taxon>
        <taxon>Pholiota</taxon>
    </lineage>
</organism>
<proteinExistence type="predicted"/>
<keyword evidence="2" id="KW-1185">Reference proteome</keyword>
<dbReference type="EMBL" id="MU155719">
    <property type="protein sequence ID" value="KAF9471278.1"/>
    <property type="molecule type" value="Genomic_DNA"/>
</dbReference>
<reference evidence="1" key="1">
    <citation type="submission" date="2020-11" db="EMBL/GenBank/DDBJ databases">
        <authorList>
            <consortium name="DOE Joint Genome Institute"/>
            <person name="Ahrendt S."/>
            <person name="Riley R."/>
            <person name="Andreopoulos W."/>
            <person name="Labutti K."/>
            <person name="Pangilinan J."/>
            <person name="Ruiz-Duenas F.J."/>
            <person name="Barrasa J.M."/>
            <person name="Sanchez-Garcia M."/>
            <person name="Camarero S."/>
            <person name="Miyauchi S."/>
            <person name="Serrano A."/>
            <person name="Linde D."/>
            <person name="Babiker R."/>
            <person name="Drula E."/>
            <person name="Ayuso-Fernandez I."/>
            <person name="Pacheco R."/>
            <person name="Padilla G."/>
            <person name="Ferreira P."/>
            <person name="Barriuso J."/>
            <person name="Kellner H."/>
            <person name="Castanera R."/>
            <person name="Alfaro M."/>
            <person name="Ramirez L."/>
            <person name="Pisabarro A.G."/>
            <person name="Kuo A."/>
            <person name="Tritt A."/>
            <person name="Lipzen A."/>
            <person name="He G."/>
            <person name="Yan M."/>
            <person name="Ng V."/>
            <person name="Cullen D."/>
            <person name="Martin F."/>
            <person name="Rosso M.-N."/>
            <person name="Henrissat B."/>
            <person name="Hibbett D."/>
            <person name="Martinez A.T."/>
            <person name="Grigoriev I.V."/>
        </authorList>
    </citation>
    <scope>NUCLEOTIDE SEQUENCE</scope>
    <source>
        <strain evidence="1">CIRM-BRFM 674</strain>
    </source>
</reference>
<name>A0A9P6CT71_9AGAR</name>
<evidence type="ECO:0000313" key="1">
    <source>
        <dbReference type="EMBL" id="KAF9471278.1"/>
    </source>
</evidence>
<sequence length="167" mass="18529">MWNGDRLLHAKAQYARHSHRSIPTLTEHYSNANALWHRAKHYRTRLGSRGAVWSTSTCGQHIIKNEPVIPALNISAWSTVALSSDDMWTSTVAILDNWRAIEDAGKKWGVDMDLCTLTGLEFSVWVSGDISPPSFKLTGDWICDGGSGDTNTECQAATWLEDTLLKG</sequence>
<comment type="caution">
    <text evidence="1">The sequence shown here is derived from an EMBL/GenBank/DDBJ whole genome shotgun (WGS) entry which is preliminary data.</text>
</comment>